<dbReference type="Proteomes" id="UP000765509">
    <property type="component" value="Unassembled WGS sequence"/>
</dbReference>
<reference evidence="1" key="1">
    <citation type="submission" date="2021-03" db="EMBL/GenBank/DDBJ databases">
        <title>Draft genome sequence of rust myrtle Austropuccinia psidii MF-1, a brazilian biotype.</title>
        <authorList>
            <person name="Quecine M.C."/>
            <person name="Pachon D.M.R."/>
            <person name="Bonatelli M.L."/>
            <person name="Correr F.H."/>
            <person name="Franceschini L.M."/>
            <person name="Leite T.F."/>
            <person name="Margarido G.R.A."/>
            <person name="Almeida C.A."/>
            <person name="Ferrarezi J.A."/>
            <person name="Labate C.A."/>
        </authorList>
    </citation>
    <scope>NUCLEOTIDE SEQUENCE</scope>
    <source>
        <strain evidence="1">MF-1</strain>
    </source>
</reference>
<proteinExistence type="predicted"/>
<sequence length="110" mass="12223">MQRDVSKQCTGATLISTNEHFWIYLSKCHGLIQAVWASSTFVHHTDPALDNKSATLVGMSAQCSSRFAKTRWQRSHGHYEIGEGVRYHIRDGNTISSQLEELGNLDASGS</sequence>
<organism evidence="1 2">
    <name type="scientific">Austropuccinia psidii MF-1</name>
    <dbReference type="NCBI Taxonomy" id="1389203"/>
    <lineage>
        <taxon>Eukaryota</taxon>
        <taxon>Fungi</taxon>
        <taxon>Dikarya</taxon>
        <taxon>Basidiomycota</taxon>
        <taxon>Pucciniomycotina</taxon>
        <taxon>Pucciniomycetes</taxon>
        <taxon>Pucciniales</taxon>
        <taxon>Sphaerophragmiaceae</taxon>
        <taxon>Austropuccinia</taxon>
    </lineage>
</organism>
<name>A0A9Q3GTL1_9BASI</name>
<dbReference type="EMBL" id="AVOT02005335">
    <property type="protein sequence ID" value="MBW0478812.1"/>
    <property type="molecule type" value="Genomic_DNA"/>
</dbReference>
<comment type="caution">
    <text evidence="1">The sequence shown here is derived from an EMBL/GenBank/DDBJ whole genome shotgun (WGS) entry which is preliminary data.</text>
</comment>
<evidence type="ECO:0000313" key="1">
    <source>
        <dbReference type="EMBL" id="MBW0478812.1"/>
    </source>
</evidence>
<accession>A0A9Q3GTL1</accession>
<dbReference type="AlphaFoldDB" id="A0A9Q3GTL1"/>
<gene>
    <name evidence="1" type="ORF">O181_018527</name>
</gene>
<keyword evidence="2" id="KW-1185">Reference proteome</keyword>
<evidence type="ECO:0000313" key="2">
    <source>
        <dbReference type="Proteomes" id="UP000765509"/>
    </source>
</evidence>
<protein>
    <submittedName>
        <fullName evidence="1">Uncharacterized protein</fullName>
    </submittedName>
</protein>